<sequence>MLVADKGGALVRAVKDSEDVIRHCDNGAGFSCFNWTEHFKRTANLISLMHREAAA</sequence>
<organism evidence="1">
    <name type="scientific">Neisseria gonorrhoeae</name>
    <dbReference type="NCBI Taxonomy" id="485"/>
    <lineage>
        <taxon>Bacteria</taxon>
        <taxon>Pseudomonadati</taxon>
        <taxon>Pseudomonadota</taxon>
        <taxon>Betaproteobacteria</taxon>
        <taxon>Neisseriales</taxon>
        <taxon>Neisseriaceae</taxon>
        <taxon>Neisseria</taxon>
    </lineage>
</organism>
<dbReference type="AlphaFoldDB" id="A0A378VXJ5"/>
<proteinExistence type="predicted"/>
<name>A0A378VXJ5_NEIGO</name>
<dbReference type="EMBL" id="UGRI01000001">
    <property type="protein sequence ID" value="SUA20830.1"/>
    <property type="molecule type" value="Genomic_DNA"/>
</dbReference>
<protein>
    <submittedName>
        <fullName evidence="1">Putative phage associated protein</fullName>
    </submittedName>
</protein>
<gene>
    <name evidence="1" type="ORF">NCTC11421_00935</name>
</gene>
<reference evidence="1" key="1">
    <citation type="submission" date="2018-06" db="EMBL/GenBank/DDBJ databases">
        <authorList>
            <consortium name="Pathogen Informatics"/>
            <person name="Doyle S."/>
        </authorList>
    </citation>
    <scope>NUCLEOTIDE SEQUENCE [LARGE SCALE GENOMIC DNA]</scope>
    <source>
        <strain evidence="1">NCTC11421</strain>
    </source>
</reference>
<accession>A0A378VXJ5</accession>
<evidence type="ECO:0000313" key="1">
    <source>
        <dbReference type="EMBL" id="SUA20830.1"/>
    </source>
</evidence>